<dbReference type="PANTHER" id="PTHR12390">
    <property type="entry name" value="UROPORPHYRINOGEN III SYNTHASE"/>
    <property type="match status" value="1"/>
</dbReference>
<reference evidence="2 3" key="1">
    <citation type="journal article" date="2023" name="Elife">
        <title>Identification of key yeast species and microbe-microbe interactions impacting larval growth of Drosophila in the wild.</title>
        <authorList>
            <person name="Mure A."/>
            <person name="Sugiura Y."/>
            <person name="Maeda R."/>
            <person name="Honda K."/>
            <person name="Sakurai N."/>
            <person name="Takahashi Y."/>
            <person name="Watada M."/>
            <person name="Katoh T."/>
            <person name="Gotoh A."/>
            <person name="Gotoh Y."/>
            <person name="Taniguchi I."/>
            <person name="Nakamura K."/>
            <person name="Hayashi T."/>
            <person name="Katayama T."/>
            <person name="Uemura T."/>
            <person name="Hattori Y."/>
        </authorList>
    </citation>
    <scope>NUCLEOTIDE SEQUENCE [LARGE SCALE GENOMIC DNA]</scope>
    <source>
        <strain evidence="2 3">SB-73</strain>
    </source>
</reference>
<sequence length="233" mass="26152">MIYLLKNRSEDSEFGLQDEYDACLDCIFVSVMVYECINIQQLIQQVNSYDSIIVTSQRAVDALKYILPQVKVLDKPVYTVGPATARRLKTIGFTKVYGEESGNGKELAKYMNSTIEKPTSFLFLAGEVHRKLLPDELIKHGHKVYTQIVYKTVPTVLDNYFSTHLLNNDWVVFFSPGYSDKVLKELRVLEQQGIKARIAAIGPTTAEYLESQGFKVDAVATSPSAQGLKAVLN</sequence>
<feature type="domain" description="Tetrapyrrole biosynthesis uroporphyrinogen III synthase" evidence="1">
    <location>
        <begin position="38"/>
        <end position="228"/>
    </location>
</feature>
<accession>A0AAV5RFY8</accession>
<evidence type="ECO:0000313" key="2">
    <source>
        <dbReference type="EMBL" id="GMM49992.1"/>
    </source>
</evidence>
<dbReference type="InterPro" id="IPR003754">
    <property type="entry name" value="4pyrrol_synth_uPrphyn_synth"/>
</dbReference>
<organism evidence="2 3">
    <name type="scientific">Starmerella bacillaris</name>
    <name type="common">Yeast</name>
    <name type="synonym">Candida zemplinina</name>
    <dbReference type="NCBI Taxonomy" id="1247836"/>
    <lineage>
        <taxon>Eukaryota</taxon>
        <taxon>Fungi</taxon>
        <taxon>Dikarya</taxon>
        <taxon>Ascomycota</taxon>
        <taxon>Saccharomycotina</taxon>
        <taxon>Dipodascomycetes</taxon>
        <taxon>Dipodascales</taxon>
        <taxon>Trichomonascaceae</taxon>
        <taxon>Starmerella</taxon>
    </lineage>
</organism>
<dbReference type="PANTHER" id="PTHR12390:SF0">
    <property type="entry name" value="UROPORPHYRINOGEN-III SYNTHASE"/>
    <property type="match status" value="1"/>
</dbReference>
<dbReference type="GO" id="GO:0006780">
    <property type="term" value="P:uroporphyrinogen III biosynthetic process"/>
    <property type="evidence" value="ECO:0007669"/>
    <property type="project" value="InterPro"/>
</dbReference>
<dbReference type="EMBL" id="BTGC01000003">
    <property type="protein sequence ID" value="GMM49992.1"/>
    <property type="molecule type" value="Genomic_DNA"/>
</dbReference>
<protein>
    <submittedName>
        <fullName evidence="2">Uroporphyrinogen-III synthase</fullName>
    </submittedName>
</protein>
<comment type="caution">
    <text evidence="2">The sequence shown here is derived from an EMBL/GenBank/DDBJ whole genome shotgun (WGS) entry which is preliminary data.</text>
</comment>
<dbReference type="Pfam" id="PF02602">
    <property type="entry name" value="HEM4"/>
    <property type="match status" value="1"/>
</dbReference>
<dbReference type="Proteomes" id="UP001362899">
    <property type="component" value="Unassembled WGS sequence"/>
</dbReference>
<dbReference type="SUPFAM" id="SSF69618">
    <property type="entry name" value="HemD-like"/>
    <property type="match status" value="1"/>
</dbReference>
<dbReference type="GO" id="GO:0005829">
    <property type="term" value="C:cytosol"/>
    <property type="evidence" value="ECO:0007669"/>
    <property type="project" value="TreeGrafter"/>
</dbReference>
<dbReference type="InterPro" id="IPR036108">
    <property type="entry name" value="4pyrrol_syn_uPrphyn_synt_sf"/>
</dbReference>
<proteinExistence type="predicted"/>
<dbReference type="CDD" id="cd06578">
    <property type="entry name" value="HemD"/>
    <property type="match status" value="1"/>
</dbReference>
<gene>
    <name evidence="2" type="ORF">DASB73_009500</name>
</gene>
<evidence type="ECO:0000259" key="1">
    <source>
        <dbReference type="Pfam" id="PF02602"/>
    </source>
</evidence>
<dbReference type="AlphaFoldDB" id="A0AAV5RFY8"/>
<dbReference type="GO" id="GO:0004852">
    <property type="term" value="F:uroporphyrinogen-III synthase activity"/>
    <property type="evidence" value="ECO:0007669"/>
    <property type="project" value="InterPro"/>
</dbReference>
<dbReference type="Gene3D" id="3.40.50.10090">
    <property type="match status" value="2"/>
</dbReference>
<name>A0AAV5RFY8_STABA</name>
<dbReference type="InterPro" id="IPR039793">
    <property type="entry name" value="UROS/Hem4"/>
</dbReference>
<keyword evidence="3" id="KW-1185">Reference proteome</keyword>
<evidence type="ECO:0000313" key="3">
    <source>
        <dbReference type="Proteomes" id="UP001362899"/>
    </source>
</evidence>